<dbReference type="InterPro" id="IPR018247">
    <property type="entry name" value="EF_Hand_1_Ca_BS"/>
</dbReference>
<dbReference type="Proteomes" id="UP000503540">
    <property type="component" value="Chromosome"/>
</dbReference>
<reference evidence="2 3" key="1">
    <citation type="journal article" date="2019" name="ACS Chem. Biol.">
        <title>Identification and Mobilization of a Cryptic Antibiotic Biosynthesis Gene Locus from a Human-Pathogenic Nocardia Isolate.</title>
        <authorList>
            <person name="Herisse M."/>
            <person name="Ishida K."/>
            <person name="Porter J.L."/>
            <person name="Howden B."/>
            <person name="Hertweck C."/>
            <person name="Stinear T.P."/>
            <person name="Pidot S.J."/>
        </authorList>
    </citation>
    <scope>NUCLEOTIDE SEQUENCE [LARGE SCALE GENOMIC DNA]</scope>
    <source>
        <strain evidence="2 3">AUSMDU00012717</strain>
    </source>
</reference>
<sequence length="269" mass="29778">MGFRIGARCNTGLVATAHDDRVREQFRLQATTFDNAGFAVRGLDWIIEQLAPRRDDIALDVAAGAAHLGRALAPLVSHVSAIDLTPEMLLQGQRLAEGAGLRNITFAVGDATRLPWLDRQFDLVVCRLALHQVADPAAMVREMIRVTRPDGRIGITDMYVSAAEQAEANRLERLRDPSHNRTLTREEILALVDESGAEVVSQAAADFDLDLDDWLERSRTPEEVRARIRSRLEQELDGGPATGLAPSRLPDGRIRFVHPWVTVTATPRR</sequence>
<dbReference type="InterPro" id="IPR013216">
    <property type="entry name" value="Methyltransf_11"/>
</dbReference>
<name>A0A6G9YJT7_9NOCA</name>
<proteinExistence type="predicted"/>
<dbReference type="PROSITE" id="PS00018">
    <property type="entry name" value="EF_HAND_1"/>
    <property type="match status" value="1"/>
</dbReference>
<dbReference type="PANTHER" id="PTHR43591">
    <property type="entry name" value="METHYLTRANSFERASE"/>
    <property type="match status" value="1"/>
</dbReference>
<dbReference type="Pfam" id="PF08241">
    <property type="entry name" value="Methyltransf_11"/>
    <property type="match status" value="1"/>
</dbReference>
<keyword evidence="3" id="KW-1185">Reference proteome</keyword>
<keyword evidence="2" id="KW-0489">Methyltransferase</keyword>
<dbReference type="Gene3D" id="3.40.50.150">
    <property type="entry name" value="Vaccinia Virus protein VP39"/>
    <property type="match status" value="1"/>
</dbReference>
<dbReference type="GO" id="GO:0032259">
    <property type="term" value="P:methylation"/>
    <property type="evidence" value="ECO:0007669"/>
    <property type="project" value="UniProtKB-KW"/>
</dbReference>
<dbReference type="GO" id="GO:0008168">
    <property type="term" value="F:methyltransferase activity"/>
    <property type="evidence" value="ECO:0007669"/>
    <property type="project" value="UniProtKB-KW"/>
</dbReference>
<evidence type="ECO:0000259" key="1">
    <source>
        <dbReference type="Pfam" id="PF08241"/>
    </source>
</evidence>
<protein>
    <submittedName>
        <fullName evidence="2">Methyltransferase domain-containing protein</fullName>
    </submittedName>
</protein>
<dbReference type="AlphaFoldDB" id="A0A6G9YJT7"/>
<dbReference type="CDD" id="cd02440">
    <property type="entry name" value="AdoMet_MTases"/>
    <property type="match status" value="1"/>
</dbReference>
<feature type="domain" description="Methyltransferase type 11" evidence="1">
    <location>
        <begin position="59"/>
        <end position="153"/>
    </location>
</feature>
<dbReference type="InterPro" id="IPR029063">
    <property type="entry name" value="SAM-dependent_MTases_sf"/>
</dbReference>
<dbReference type="EMBL" id="CP046172">
    <property type="protein sequence ID" value="QIS13565.1"/>
    <property type="molecule type" value="Genomic_DNA"/>
</dbReference>
<dbReference type="KEGG" id="nah:F5544_28570"/>
<gene>
    <name evidence="2" type="ORF">F5544_28570</name>
</gene>
<evidence type="ECO:0000313" key="3">
    <source>
        <dbReference type="Proteomes" id="UP000503540"/>
    </source>
</evidence>
<dbReference type="SUPFAM" id="SSF53335">
    <property type="entry name" value="S-adenosyl-L-methionine-dependent methyltransferases"/>
    <property type="match status" value="1"/>
</dbReference>
<organism evidence="2 3">
    <name type="scientific">Nocardia arthritidis</name>
    <dbReference type="NCBI Taxonomy" id="228602"/>
    <lineage>
        <taxon>Bacteria</taxon>
        <taxon>Bacillati</taxon>
        <taxon>Actinomycetota</taxon>
        <taxon>Actinomycetes</taxon>
        <taxon>Mycobacteriales</taxon>
        <taxon>Nocardiaceae</taxon>
        <taxon>Nocardia</taxon>
    </lineage>
</organism>
<keyword evidence="2" id="KW-0808">Transferase</keyword>
<accession>A0A6G9YJT7</accession>
<evidence type="ECO:0000313" key="2">
    <source>
        <dbReference type="EMBL" id="QIS13565.1"/>
    </source>
</evidence>